<dbReference type="EMBL" id="CM042063">
    <property type="protein sequence ID" value="KAI3666996.1"/>
    <property type="molecule type" value="Genomic_DNA"/>
</dbReference>
<dbReference type="Proteomes" id="UP001055879">
    <property type="component" value="Linkage Group LG17"/>
</dbReference>
<name>A0ACB8XIB5_ARCLA</name>
<organism evidence="1 2">
    <name type="scientific">Arctium lappa</name>
    <name type="common">Greater burdock</name>
    <name type="synonym">Lappa major</name>
    <dbReference type="NCBI Taxonomy" id="4217"/>
    <lineage>
        <taxon>Eukaryota</taxon>
        <taxon>Viridiplantae</taxon>
        <taxon>Streptophyta</taxon>
        <taxon>Embryophyta</taxon>
        <taxon>Tracheophyta</taxon>
        <taxon>Spermatophyta</taxon>
        <taxon>Magnoliopsida</taxon>
        <taxon>eudicotyledons</taxon>
        <taxon>Gunneridae</taxon>
        <taxon>Pentapetalae</taxon>
        <taxon>asterids</taxon>
        <taxon>campanulids</taxon>
        <taxon>Asterales</taxon>
        <taxon>Asteraceae</taxon>
        <taxon>Carduoideae</taxon>
        <taxon>Cardueae</taxon>
        <taxon>Arctiinae</taxon>
        <taxon>Arctium</taxon>
    </lineage>
</organism>
<comment type="caution">
    <text evidence="1">The sequence shown here is derived from an EMBL/GenBank/DDBJ whole genome shotgun (WGS) entry which is preliminary data.</text>
</comment>
<evidence type="ECO:0000313" key="2">
    <source>
        <dbReference type="Proteomes" id="UP001055879"/>
    </source>
</evidence>
<sequence length="104" mass="11973">MYQTMKSIVVVVVANSRRKVGGGGSRWWFGRSCRWWWCLTVGEIMVEVVVVHDGGIVGGEGRERQRREVGDDRLERKALEGRRGSRQERRATQGFLVKVVNEKR</sequence>
<protein>
    <submittedName>
        <fullName evidence="1">Uncharacterized protein</fullName>
    </submittedName>
</protein>
<proteinExistence type="predicted"/>
<accession>A0ACB8XIB5</accession>
<gene>
    <name evidence="1" type="ORF">L6452_42037</name>
</gene>
<reference evidence="2" key="1">
    <citation type="journal article" date="2022" name="Mol. Ecol. Resour.">
        <title>The genomes of chicory, endive, great burdock and yacon provide insights into Asteraceae palaeo-polyploidization history and plant inulin production.</title>
        <authorList>
            <person name="Fan W."/>
            <person name="Wang S."/>
            <person name="Wang H."/>
            <person name="Wang A."/>
            <person name="Jiang F."/>
            <person name="Liu H."/>
            <person name="Zhao H."/>
            <person name="Xu D."/>
            <person name="Zhang Y."/>
        </authorList>
    </citation>
    <scope>NUCLEOTIDE SEQUENCE [LARGE SCALE GENOMIC DNA]</scope>
    <source>
        <strain evidence="2">cv. Niubang</strain>
    </source>
</reference>
<reference evidence="1 2" key="2">
    <citation type="journal article" date="2022" name="Mol. Ecol. Resour.">
        <title>The genomes of chicory, endive, great burdock and yacon provide insights into Asteraceae paleo-polyploidization history and plant inulin production.</title>
        <authorList>
            <person name="Fan W."/>
            <person name="Wang S."/>
            <person name="Wang H."/>
            <person name="Wang A."/>
            <person name="Jiang F."/>
            <person name="Liu H."/>
            <person name="Zhao H."/>
            <person name="Xu D."/>
            <person name="Zhang Y."/>
        </authorList>
    </citation>
    <scope>NUCLEOTIDE SEQUENCE [LARGE SCALE GENOMIC DNA]</scope>
    <source>
        <strain evidence="2">cv. Niubang</strain>
    </source>
</reference>
<keyword evidence="2" id="KW-1185">Reference proteome</keyword>
<evidence type="ECO:0000313" key="1">
    <source>
        <dbReference type="EMBL" id="KAI3666996.1"/>
    </source>
</evidence>